<keyword evidence="2" id="KW-1185">Reference proteome</keyword>
<name>A0A6A6S2X0_9PLEO</name>
<gene>
    <name evidence="1" type="ORF">P280DRAFT_479463</name>
</gene>
<protein>
    <submittedName>
        <fullName evidence="1">Uncharacterized protein</fullName>
    </submittedName>
</protein>
<proteinExistence type="predicted"/>
<dbReference type="AlphaFoldDB" id="A0A6A6S2X0"/>
<evidence type="ECO:0000313" key="1">
    <source>
        <dbReference type="EMBL" id="KAF2641003.1"/>
    </source>
</evidence>
<reference evidence="1" key="1">
    <citation type="journal article" date="2020" name="Stud. Mycol.">
        <title>101 Dothideomycetes genomes: a test case for predicting lifestyles and emergence of pathogens.</title>
        <authorList>
            <person name="Haridas S."/>
            <person name="Albert R."/>
            <person name="Binder M."/>
            <person name="Bloem J."/>
            <person name="Labutti K."/>
            <person name="Salamov A."/>
            <person name="Andreopoulos B."/>
            <person name="Baker S."/>
            <person name="Barry K."/>
            <person name="Bills G."/>
            <person name="Bluhm B."/>
            <person name="Cannon C."/>
            <person name="Castanera R."/>
            <person name="Culley D."/>
            <person name="Daum C."/>
            <person name="Ezra D."/>
            <person name="Gonzalez J."/>
            <person name="Henrissat B."/>
            <person name="Kuo A."/>
            <person name="Liang C."/>
            <person name="Lipzen A."/>
            <person name="Lutzoni F."/>
            <person name="Magnuson J."/>
            <person name="Mondo S."/>
            <person name="Nolan M."/>
            <person name="Ohm R."/>
            <person name="Pangilinan J."/>
            <person name="Park H.-J."/>
            <person name="Ramirez L."/>
            <person name="Alfaro M."/>
            <person name="Sun H."/>
            <person name="Tritt A."/>
            <person name="Yoshinaga Y."/>
            <person name="Zwiers L.-H."/>
            <person name="Turgeon B."/>
            <person name="Goodwin S."/>
            <person name="Spatafora J."/>
            <person name="Crous P."/>
            <person name="Grigoriev I."/>
        </authorList>
    </citation>
    <scope>NUCLEOTIDE SEQUENCE</scope>
    <source>
        <strain evidence="1">CBS 473.64</strain>
    </source>
</reference>
<dbReference type="Proteomes" id="UP000799753">
    <property type="component" value="Unassembled WGS sequence"/>
</dbReference>
<organism evidence="1 2">
    <name type="scientific">Massarina eburnea CBS 473.64</name>
    <dbReference type="NCBI Taxonomy" id="1395130"/>
    <lineage>
        <taxon>Eukaryota</taxon>
        <taxon>Fungi</taxon>
        <taxon>Dikarya</taxon>
        <taxon>Ascomycota</taxon>
        <taxon>Pezizomycotina</taxon>
        <taxon>Dothideomycetes</taxon>
        <taxon>Pleosporomycetidae</taxon>
        <taxon>Pleosporales</taxon>
        <taxon>Massarineae</taxon>
        <taxon>Massarinaceae</taxon>
        <taxon>Massarina</taxon>
    </lineage>
</organism>
<sequence length="161" mass="18584">MIGLGLGLDFDFDFDTIASHVDQDMFQTEPSFEPLIHPTMMAYTACDNTFEVPNGTEDVKPVIERLDMANNDYMEESGKAISCAECNTRINGHMLADIESEALPAFKPASLRPNYKSNYEEYESECLDDWNWWMKENETFNTWNNTDGFDRSEFINVELFE</sequence>
<evidence type="ECO:0000313" key="2">
    <source>
        <dbReference type="Proteomes" id="UP000799753"/>
    </source>
</evidence>
<dbReference type="EMBL" id="MU006783">
    <property type="protein sequence ID" value="KAF2641003.1"/>
    <property type="molecule type" value="Genomic_DNA"/>
</dbReference>
<accession>A0A6A6S2X0</accession>